<organism evidence="3 4">
    <name type="scientific">Spirilliplanes yamanashiensis</name>
    <dbReference type="NCBI Taxonomy" id="42233"/>
    <lineage>
        <taxon>Bacteria</taxon>
        <taxon>Bacillati</taxon>
        <taxon>Actinomycetota</taxon>
        <taxon>Actinomycetes</taxon>
        <taxon>Micromonosporales</taxon>
        <taxon>Micromonosporaceae</taxon>
        <taxon>Spirilliplanes</taxon>
    </lineage>
</organism>
<keyword evidence="1" id="KW-0472">Membrane</keyword>
<dbReference type="CDD" id="cd06530">
    <property type="entry name" value="S26_SPase_I"/>
    <property type="match status" value="1"/>
</dbReference>
<feature type="domain" description="Peptidase S26" evidence="2">
    <location>
        <begin position="40"/>
        <end position="132"/>
    </location>
</feature>
<evidence type="ECO:0000259" key="2">
    <source>
        <dbReference type="Pfam" id="PF10502"/>
    </source>
</evidence>
<dbReference type="Proteomes" id="UP000652013">
    <property type="component" value="Unassembled WGS sequence"/>
</dbReference>
<accession>A0A8J3YB71</accession>
<comment type="caution">
    <text evidence="3">The sequence shown here is derived from an EMBL/GenBank/DDBJ whole genome shotgun (WGS) entry which is preliminary data.</text>
</comment>
<dbReference type="SUPFAM" id="SSF51306">
    <property type="entry name" value="LexA/Signal peptidase"/>
    <property type="match status" value="1"/>
</dbReference>
<dbReference type="Pfam" id="PF10502">
    <property type="entry name" value="Peptidase_S26"/>
    <property type="match status" value="1"/>
</dbReference>
<keyword evidence="1" id="KW-1133">Transmembrane helix</keyword>
<dbReference type="GO" id="GO:0006465">
    <property type="term" value="P:signal peptide processing"/>
    <property type="evidence" value="ECO:0007669"/>
    <property type="project" value="InterPro"/>
</dbReference>
<feature type="transmembrane region" description="Helical" evidence="1">
    <location>
        <begin position="159"/>
        <end position="179"/>
    </location>
</feature>
<name>A0A8J3YB71_9ACTN</name>
<dbReference type="InterPro" id="IPR019533">
    <property type="entry name" value="Peptidase_S26"/>
</dbReference>
<dbReference type="GO" id="GO:0004252">
    <property type="term" value="F:serine-type endopeptidase activity"/>
    <property type="evidence" value="ECO:0007669"/>
    <property type="project" value="InterPro"/>
</dbReference>
<proteinExistence type="predicted"/>
<dbReference type="RefSeq" id="WP_203940690.1">
    <property type="nucleotide sequence ID" value="NZ_BAAAGJ010000005.1"/>
</dbReference>
<dbReference type="Gene3D" id="2.10.109.10">
    <property type="entry name" value="Umud Fragment, subunit A"/>
    <property type="match status" value="1"/>
</dbReference>
<dbReference type="AlphaFoldDB" id="A0A8J3YB71"/>
<sequence>MTARHGNDARRTGDALAVPVDALRRLVLFTAAAALAGALLLVGVLSVVSVGPRLFGWQATTVRSDSMAPAVRTGDIVLTAPAGRIVAGDVVRFPDPARPGRHLLHRVAGVDGAGLVHTRGDANLTADSTPVPAAAVEGVARLRLPALGLPAVEAARHPGATAALGVLLTLAVAATARPARRRHRRRRGRRATAGIVAAGVTGLCAVLAAGAQTSSAAFVASSANPVSNWAAGTITISDDDGGGTPTTGTALFSVTGLTSAAPPASRCITVTYTGNAPAPVRLYTTALTGTGLGPYLNLTVETGTGGGFASCTGFTPSATLYNGTLGGYASAYPSYASGLSASWTPATNGAARVFRITYSLSSDPAAVGLTAGAALVWEAQA</sequence>
<gene>
    <name evidence="3" type="ORF">Sya03_48330</name>
</gene>
<keyword evidence="4" id="KW-1185">Reference proteome</keyword>
<evidence type="ECO:0000256" key="1">
    <source>
        <dbReference type="SAM" id="Phobius"/>
    </source>
</evidence>
<dbReference type="InterPro" id="IPR036286">
    <property type="entry name" value="LexA/Signal_pep-like_sf"/>
</dbReference>
<reference evidence="3" key="1">
    <citation type="submission" date="2021-01" db="EMBL/GenBank/DDBJ databases">
        <title>Whole genome shotgun sequence of Spirilliplanes yamanashiensis NBRC 15828.</title>
        <authorList>
            <person name="Komaki H."/>
            <person name="Tamura T."/>
        </authorList>
    </citation>
    <scope>NUCLEOTIDE SEQUENCE</scope>
    <source>
        <strain evidence="3">NBRC 15828</strain>
    </source>
</reference>
<feature type="transmembrane region" description="Helical" evidence="1">
    <location>
        <begin position="26"/>
        <end position="48"/>
    </location>
</feature>
<keyword evidence="1" id="KW-0812">Transmembrane</keyword>
<protein>
    <recommendedName>
        <fullName evidence="2">Peptidase S26 domain-containing protein</fullName>
    </recommendedName>
</protein>
<evidence type="ECO:0000313" key="3">
    <source>
        <dbReference type="EMBL" id="GIJ05481.1"/>
    </source>
</evidence>
<feature type="transmembrane region" description="Helical" evidence="1">
    <location>
        <begin position="191"/>
        <end position="211"/>
    </location>
</feature>
<evidence type="ECO:0000313" key="4">
    <source>
        <dbReference type="Proteomes" id="UP000652013"/>
    </source>
</evidence>
<dbReference type="EMBL" id="BOOY01000033">
    <property type="protein sequence ID" value="GIJ05481.1"/>
    <property type="molecule type" value="Genomic_DNA"/>
</dbReference>